<evidence type="ECO:0000313" key="3">
    <source>
        <dbReference type="Proteomes" id="UP000717328"/>
    </source>
</evidence>
<feature type="compositionally biased region" description="Basic and acidic residues" evidence="1">
    <location>
        <begin position="193"/>
        <end position="216"/>
    </location>
</feature>
<reference evidence="2" key="2">
    <citation type="submission" date="2021-10" db="EMBL/GenBank/DDBJ databases">
        <title>Phylogenomics reveals ancestral predisposition of the termite-cultivated fungus Termitomyces towards a domesticated lifestyle.</title>
        <authorList>
            <person name="Auxier B."/>
            <person name="Grum-Grzhimaylo A."/>
            <person name="Cardenas M.E."/>
            <person name="Lodge J.D."/>
            <person name="Laessoe T."/>
            <person name="Pedersen O."/>
            <person name="Smith M.E."/>
            <person name="Kuyper T.W."/>
            <person name="Franco-Molano E.A."/>
            <person name="Baroni T.J."/>
            <person name="Aanen D.K."/>
        </authorList>
    </citation>
    <scope>NUCLEOTIDE SEQUENCE</scope>
    <source>
        <strain evidence="2">D49</strain>
    </source>
</reference>
<dbReference type="AlphaFoldDB" id="A0A9P7KGD2"/>
<name>A0A9P7KGD2_9AGAR</name>
<dbReference type="EMBL" id="JABCKI010000252">
    <property type="protein sequence ID" value="KAG5651371.1"/>
    <property type="molecule type" value="Genomic_DNA"/>
</dbReference>
<gene>
    <name evidence="2" type="ORF">H0H81_008905</name>
</gene>
<feature type="region of interest" description="Disordered" evidence="1">
    <location>
        <begin position="314"/>
        <end position="371"/>
    </location>
</feature>
<feature type="compositionally biased region" description="Low complexity" evidence="1">
    <location>
        <begin position="226"/>
        <end position="237"/>
    </location>
</feature>
<dbReference type="Proteomes" id="UP000717328">
    <property type="component" value="Unassembled WGS sequence"/>
</dbReference>
<evidence type="ECO:0000313" key="2">
    <source>
        <dbReference type="EMBL" id="KAG5651371.1"/>
    </source>
</evidence>
<accession>A0A9P7KGD2</accession>
<organism evidence="2 3">
    <name type="scientific">Sphagnurus paluster</name>
    <dbReference type="NCBI Taxonomy" id="117069"/>
    <lineage>
        <taxon>Eukaryota</taxon>
        <taxon>Fungi</taxon>
        <taxon>Dikarya</taxon>
        <taxon>Basidiomycota</taxon>
        <taxon>Agaricomycotina</taxon>
        <taxon>Agaricomycetes</taxon>
        <taxon>Agaricomycetidae</taxon>
        <taxon>Agaricales</taxon>
        <taxon>Tricholomatineae</taxon>
        <taxon>Lyophyllaceae</taxon>
        <taxon>Sphagnurus</taxon>
    </lineage>
</organism>
<proteinExistence type="predicted"/>
<dbReference type="OrthoDB" id="3235609at2759"/>
<comment type="caution">
    <text evidence="2">The sequence shown here is derived from an EMBL/GenBank/DDBJ whole genome shotgun (WGS) entry which is preliminary data.</text>
</comment>
<feature type="region of interest" description="Disordered" evidence="1">
    <location>
        <begin position="180"/>
        <end position="255"/>
    </location>
</feature>
<sequence>MHGMSFASIEDVLALTASRLIHEVAQRRIDLKTYALGENSWMPSARVLSFVFTPRGMDTRPSNQRRSDPLALDFGLAQATLPDCKLQIGSALHFASTDDKYLMAGGSQKLAFEWGTTEEMDIIKISTRLKTFFAERIRESAGPIILLVHGKELSMTMLKNKGVDTSRWVSGIKDLLGFPQIERSPRRGQQQYPRHEQSNGYRRGSDSRGSYYDDRRGRPRSRSRSPSRASSSYGGPPRRSPPRHPGTSSQDQPRGALAPVYVVDVQQLYETSMQTQSSSKSVSQMAKMIIDLWRSMISGLAIDEQRELVKLRNNPQGQAQATSEANDEEGGSDSDSDFDPNSIIQEAPAPTRKSYIDEGESDDGRSSGSDD</sequence>
<protein>
    <submittedName>
        <fullName evidence="2">Uncharacterized protein</fullName>
    </submittedName>
</protein>
<feature type="compositionally biased region" description="Acidic residues" evidence="1">
    <location>
        <begin position="325"/>
        <end position="338"/>
    </location>
</feature>
<reference evidence="2" key="1">
    <citation type="submission" date="2021-02" db="EMBL/GenBank/DDBJ databases">
        <authorList>
            <person name="Nieuwenhuis M."/>
            <person name="Van De Peppel L.J.J."/>
        </authorList>
    </citation>
    <scope>NUCLEOTIDE SEQUENCE</scope>
    <source>
        <strain evidence="2">D49</strain>
    </source>
</reference>
<keyword evidence="3" id="KW-1185">Reference proteome</keyword>
<evidence type="ECO:0000256" key="1">
    <source>
        <dbReference type="SAM" id="MobiDB-lite"/>
    </source>
</evidence>